<dbReference type="AlphaFoldDB" id="V8QZ47"/>
<dbReference type="PRINTS" id="PR00080">
    <property type="entry name" value="SDRFAMILY"/>
</dbReference>
<name>V8QZ47_9BURK</name>
<dbReference type="PANTHER" id="PTHR42760:SF135">
    <property type="entry name" value="BLL7886 PROTEIN"/>
    <property type="match status" value="1"/>
</dbReference>
<dbReference type="PRINTS" id="PR00081">
    <property type="entry name" value="GDHRDH"/>
</dbReference>
<dbReference type="FunFam" id="3.40.50.720:FF:000084">
    <property type="entry name" value="Short-chain dehydrogenase reductase"/>
    <property type="match status" value="1"/>
</dbReference>
<dbReference type="GO" id="GO:0030497">
    <property type="term" value="P:fatty acid elongation"/>
    <property type="evidence" value="ECO:0007669"/>
    <property type="project" value="TreeGrafter"/>
</dbReference>
<dbReference type="HOGENOM" id="CLU_010194_1_1_4"/>
<sequence length="255" mass="27048">MEATLSLAGKIALVTGAAGSLGSRFAYVLGRAGAKVALAGRRLSPLQDLEVELVKQSIEAMPIVMDVTCAESVRSGLDQIQDRLGLVDLLVCNAGIAINKKSIDMSVEEFSSVMDTNLKGSWIIANEMARRLIGANCPGSIINITSILGHRVAGAVIPYTASKAALEQMTRALALEWARYGIRVNALAPGYIETELNRAFFDSDAGKALINRVPLRRLGQPEDLDGALLLLASEASKYMTGSTIVVDGGHLHSSL</sequence>
<dbReference type="InterPro" id="IPR020904">
    <property type="entry name" value="Sc_DH/Rdtase_CS"/>
</dbReference>
<dbReference type="eggNOG" id="COG1028">
    <property type="taxonomic scope" value="Bacteria"/>
</dbReference>
<evidence type="ECO:0000313" key="3">
    <source>
        <dbReference type="Proteomes" id="UP000018733"/>
    </source>
</evidence>
<dbReference type="InterPro" id="IPR002347">
    <property type="entry name" value="SDR_fam"/>
</dbReference>
<gene>
    <name evidence="2" type="ORF">W822_03755</name>
</gene>
<dbReference type="EMBL" id="AYXT01000001">
    <property type="protein sequence ID" value="ETF04294.1"/>
    <property type="molecule type" value="Genomic_DNA"/>
</dbReference>
<dbReference type="STRING" id="1424334.W822_03755"/>
<dbReference type="Gene3D" id="3.40.50.720">
    <property type="entry name" value="NAD(P)-binding Rossmann-like Domain"/>
    <property type="match status" value="1"/>
</dbReference>
<reference evidence="2 3" key="1">
    <citation type="journal article" date="2014" name="Genome Announc.">
        <title>Draft Genome Sequence of Advenella kashmirensis Strain W13003, a Polycyclic Aromatic Hydrocarbon-Degrading Bacterium.</title>
        <authorList>
            <person name="Wang X."/>
            <person name="Jin D."/>
            <person name="Zhou L."/>
            <person name="Wu L."/>
            <person name="An W."/>
            <person name="Zhao L."/>
        </authorList>
    </citation>
    <scope>NUCLEOTIDE SEQUENCE [LARGE SCALE GENOMIC DNA]</scope>
    <source>
        <strain evidence="2 3">W13003</strain>
    </source>
</reference>
<evidence type="ECO:0000256" key="1">
    <source>
        <dbReference type="ARBA" id="ARBA00006484"/>
    </source>
</evidence>
<dbReference type="InterPro" id="IPR036291">
    <property type="entry name" value="NAD(P)-bd_dom_sf"/>
</dbReference>
<dbReference type="PANTHER" id="PTHR42760">
    <property type="entry name" value="SHORT-CHAIN DEHYDROGENASES/REDUCTASES FAMILY MEMBER"/>
    <property type="match status" value="1"/>
</dbReference>
<dbReference type="Pfam" id="PF13561">
    <property type="entry name" value="adh_short_C2"/>
    <property type="match status" value="1"/>
</dbReference>
<dbReference type="SUPFAM" id="SSF51735">
    <property type="entry name" value="NAD(P)-binding Rossmann-fold domains"/>
    <property type="match status" value="1"/>
</dbReference>
<comment type="caution">
    <text evidence="2">The sequence shown here is derived from an EMBL/GenBank/DDBJ whole genome shotgun (WGS) entry which is preliminary data.</text>
</comment>
<evidence type="ECO:0000313" key="2">
    <source>
        <dbReference type="EMBL" id="ETF04294.1"/>
    </source>
</evidence>
<organism evidence="2 3">
    <name type="scientific">Advenella kashmirensis W13003</name>
    <dbReference type="NCBI Taxonomy" id="1424334"/>
    <lineage>
        <taxon>Bacteria</taxon>
        <taxon>Pseudomonadati</taxon>
        <taxon>Pseudomonadota</taxon>
        <taxon>Betaproteobacteria</taxon>
        <taxon>Burkholderiales</taxon>
        <taxon>Alcaligenaceae</taxon>
    </lineage>
</organism>
<dbReference type="GO" id="GO:0016616">
    <property type="term" value="F:oxidoreductase activity, acting on the CH-OH group of donors, NAD or NADP as acceptor"/>
    <property type="evidence" value="ECO:0007669"/>
    <property type="project" value="TreeGrafter"/>
</dbReference>
<dbReference type="RefSeq" id="WP_024003817.1">
    <property type="nucleotide sequence ID" value="NZ_KI650979.1"/>
</dbReference>
<proteinExistence type="inferred from homology"/>
<dbReference type="OrthoDB" id="9803333at2"/>
<dbReference type="Proteomes" id="UP000018733">
    <property type="component" value="Unassembled WGS sequence"/>
</dbReference>
<dbReference type="CDD" id="cd05233">
    <property type="entry name" value="SDR_c"/>
    <property type="match status" value="1"/>
</dbReference>
<dbReference type="PROSITE" id="PS00061">
    <property type="entry name" value="ADH_SHORT"/>
    <property type="match status" value="1"/>
</dbReference>
<protein>
    <submittedName>
        <fullName evidence="2">2-dehydro-3-deoxy-D-gluconate 5-dehydrogenase</fullName>
    </submittedName>
</protein>
<comment type="similarity">
    <text evidence="1">Belongs to the short-chain dehydrogenases/reductases (SDR) family.</text>
</comment>
<keyword evidence="3" id="KW-1185">Reference proteome</keyword>
<dbReference type="PATRIC" id="fig|1424334.3.peg.755"/>
<accession>V8QZ47</accession>